<keyword evidence="2" id="KW-0472">Membrane</keyword>
<proteinExistence type="predicted"/>
<feature type="transmembrane region" description="Helical" evidence="2">
    <location>
        <begin position="729"/>
        <end position="748"/>
    </location>
</feature>
<dbReference type="Pfam" id="PF13966">
    <property type="entry name" value="zf-RVT"/>
    <property type="match status" value="1"/>
</dbReference>
<dbReference type="EMBL" id="BFEA01000181">
    <property type="protein sequence ID" value="GBG73315.1"/>
    <property type="molecule type" value="Genomic_DNA"/>
</dbReference>
<dbReference type="InterPro" id="IPR036691">
    <property type="entry name" value="Endo/exonu/phosph_ase_sf"/>
</dbReference>
<feature type="compositionally biased region" description="Basic and acidic residues" evidence="1">
    <location>
        <begin position="1"/>
        <end position="11"/>
    </location>
</feature>
<dbReference type="SUPFAM" id="SSF56219">
    <property type="entry name" value="DNase I-like"/>
    <property type="match status" value="1"/>
</dbReference>
<evidence type="ECO:0000259" key="3">
    <source>
        <dbReference type="Pfam" id="PF13966"/>
    </source>
</evidence>
<feature type="transmembrane region" description="Helical" evidence="2">
    <location>
        <begin position="681"/>
        <end position="701"/>
    </location>
</feature>
<evidence type="ECO:0000313" key="4">
    <source>
        <dbReference type="EMBL" id="GBG73315.1"/>
    </source>
</evidence>
<evidence type="ECO:0000256" key="2">
    <source>
        <dbReference type="SAM" id="Phobius"/>
    </source>
</evidence>
<gene>
    <name evidence="4" type="ORF">CBR_g13034</name>
</gene>
<keyword evidence="2" id="KW-0812">Transmembrane</keyword>
<keyword evidence="5" id="KW-1185">Reference proteome</keyword>
<dbReference type="Proteomes" id="UP000265515">
    <property type="component" value="Unassembled WGS sequence"/>
</dbReference>
<name>A0A388KTC6_CHABU</name>
<dbReference type="STRING" id="69332.A0A388KTC6"/>
<dbReference type="InterPro" id="IPR026960">
    <property type="entry name" value="RVT-Znf"/>
</dbReference>
<accession>A0A388KTC6</accession>
<dbReference type="Gramene" id="GBG73315">
    <property type="protein sequence ID" value="GBG73315"/>
    <property type="gene ID" value="CBR_g13034"/>
</dbReference>
<feature type="region of interest" description="Disordered" evidence="1">
    <location>
        <begin position="1"/>
        <end position="33"/>
    </location>
</feature>
<evidence type="ECO:0000256" key="1">
    <source>
        <dbReference type="SAM" id="MobiDB-lite"/>
    </source>
</evidence>
<reference evidence="4 5" key="1">
    <citation type="journal article" date="2018" name="Cell">
        <title>The Chara Genome: Secondary Complexity and Implications for Plant Terrestrialization.</title>
        <authorList>
            <person name="Nishiyama T."/>
            <person name="Sakayama H."/>
            <person name="Vries J.D."/>
            <person name="Buschmann H."/>
            <person name="Saint-Marcoux D."/>
            <person name="Ullrich K.K."/>
            <person name="Haas F.B."/>
            <person name="Vanderstraeten L."/>
            <person name="Becker D."/>
            <person name="Lang D."/>
            <person name="Vosolsobe S."/>
            <person name="Rombauts S."/>
            <person name="Wilhelmsson P.K.I."/>
            <person name="Janitza P."/>
            <person name="Kern R."/>
            <person name="Heyl A."/>
            <person name="Rumpler F."/>
            <person name="Villalobos L.I.A.C."/>
            <person name="Clay J.M."/>
            <person name="Skokan R."/>
            <person name="Toyoda A."/>
            <person name="Suzuki Y."/>
            <person name="Kagoshima H."/>
            <person name="Schijlen E."/>
            <person name="Tajeshwar N."/>
            <person name="Catarino B."/>
            <person name="Hetherington A.J."/>
            <person name="Saltykova A."/>
            <person name="Bonnot C."/>
            <person name="Breuninger H."/>
            <person name="Symeonidi A."/>
            <person name="Radhakrishnan G.V."/>
            <person name="Van Nieuwerburgh F."/>
            <person name="Deforce D."/>
            <person name="Chang C."/>
            <person name="Karol K.G."/>
            <person name="Hedrich R."/>
            <person name="Ulvskov P."/>
            <person name="Glockner G."/>
            <person name="Delwiche C.F."/>
            <person name="Petrasek J."/>
            <person name="Van de Peer Y."/>
            <person name="Friml J."/>
            <person name="Beilby M."/>
            <person name="Dolan L."/>
            <person name="Kohara Y."/>
            <person name="Sugano S."/>
            <person name="Fujiyama A."/>
            <person name="Delaux P.-M."/>
            <person name="Quint M."/>
            <person name="TheiBen G."/>
            <person name="Hagemann M."/>
            <person name="Harholt J."/>
            <person name="Dunand C."/>
            <person name="Zachgo S."/>
            <person name="Langdale J."/>
            <person name="Maumus F."/>
            <person name="Straeten D.V.D."/>
            <person name="Gould S.B."/>
            <person name="Rensing S.A."/>
        </authorList>
    </citation>
    <scope>NUCLEOTIDE SEQUENCE [LARGE SCALE GENOMIC DNA]</scope>
    <source>
        <strain evidence="4 5">S276</strain>
    </source>
</reference>
<keyword evidence="2" id="KW-1133">Transmembrane helix</keyword>
<protein>
    <recommendedName>
        <fullName evidence="3">Reverse transcriptase zinc-binding domain-containing protein</fullName>
    </recommendedName>
</protein>
<sequence>MWRRSRSEGLAEYRGMADQGNVADPDNERVAAPPARTELPMSEKDRMKLLIAKCYEDGIIPEKFCHGEWIVEGGVRLFKVNPRLDTLVTAWLKERTVTVIFQGEARDLPLRIKEDLIRAYENGWYRERVFDHSIKRGRIHGEGPNVLSYVAKASEVARWMIVKGEDKVVIRGIEYAMVFKPWMTKAELEERRRAEDATKFWVMALRVPLRVMFHVESMMALFRWMEAWSLEDVFRTMNPVSPGYTWFGTASPAAGVKRRLDYFLVSDHLAKAVLSSHEETESLSDHKPVFIVVRTSEDLARGPGCFRLNKLVLEEEGIKEWTELFLEQWKQATELFDSKADWMDAGLRIISQRLDTYSRIATDDLPISADAKTGNYGMRWIQRGVATVADLWDYLSNSSVSDDQLKEKLGQLPYLEARLLELRNSIPVDWVTLMGPEGVKPVDSWYAEKQCGTTIFYRLQEWFDDGLGKCWLEEYRSLLPNLPEIVLSGISWRYGLNGLEEIRVHRLPPRSLGEPDVLVVVAEAVSLREMKIDPDTWGWQLDNEPIWGLSNLSSTLVLTIRSKLPHASEIIADRWQRQCPEIQPPSDKELSALWSQLKVVPSQKLASLAWLQSHLAVPTAKWLQDRQIEVNTQCDRCLNATESMQHLWWEWTRCVLAAEFITYAINIINLLQPPPSVPKGVAVHFLIVHILITQIFILFCAQGRYQDCMMPHYDERPDVFLTHVDSMSFVRTVLMGWSMLAVLLNAVLK</sequence>
<dbReference type="OrthoDB" id="8961218at2759"/>
<organism evidence="4 5">
    <name type="scientific">Chara braunii</name>
    <name type="common">Braun's stonewort</name>
    <dbReference type="NCBI Taxonomy" id="69332"/>
    <lineage>
        <taxon>Eukaryota</taxon>
        <taxon>Viridiplantae</taxon>
        <taxon>Streptophyta</taxon>
        <taxon>Charophyceae</taxon>
        <taxon>Charales</taxon>
        <taxon>Characeae</taxon>
        <taxon>Chara</taxon>
    </lineage>
</organism>
<dbReference type="AlphaFoldDB" id="A0A388KTC6"/>
<dbReference type="Gene3D" id="3.60.10.10">
    <property type="entry name" value="Endonuclease/exonuclease/phosphatase"/>
    <property type="match status" value="1"/>
</dbReference>
<evidence type="ECO:0000313" key="5">
    <source>
        <dbReference type="Proteomes" id="UP000265515"/>
    </source>
</evidence>
<comment type="caution">
    <text evidence="4">The sequence shown here is derived from an EMBL/GenBank/DDBJ whole genome shotgun (WGS) entry which is preliminary data.</text>
</comment>
<feature type="domain" description="Reverse transcriptase zinc-binding" evidence="3">
    <location>
        <begin position="588"/>
        <end position="648"/>
    </location>
</feature>